<evidence type="ECO:0000256" key="11">
    <source>
        <dbReference type="ARBA" id="ARBA00023015"/>
    </source>
</evidence>
<keyword evidence="8 15" id="KW-0863">Zinc-finger</keyword>
<dbReference type="FunFam" id="3.30.160.60:FF:001370">
    <property type="entry name" value="Zinc finger protein"/>
    <property type="match status" value="1"/>
</dbReference>
<evidence type="ECO:0000313" key="18">
    <source>
        <dbReference type="Proteomes" id="UP001497623"/>
    </source>
</evidence>
<protein>
    <recommendedName>
        <fullName evidence="16">C2H2-type domain-containing protein</fullName>
    </recommendedName>
</protein>
<evidence type="ECO:0000256" key="1">
    <source>
        <dbReference type="ARBA" id="ARBA00003767"/>
    </source>
</evidence>
<keyword evidence="7" id="KW-0677">Repeat</keyword>
<name>A0AAV2SN84_MEGNR</name>
<keyword evidence="12" id="KW-0238">DNA-binding</keyword>
<dbReference type="PROSITE" id="PS50157">
    <property type="entry name" value="ZINC_FINGER_C2H2_2"/>
    <property type="match status" value="8"/>
</dbReference>
<dbReference type="GO" id="GO:0005634">
    <property type="term" value="C:nucleus"/>
    <property type="evidence" value="ECO:0007669"/>
    <property type="project" value="UniProtKB-SubCell"/>
</dbReference>
<dbReference type="PANTHER" id="PTHR24403">
    <property type="entry name" value="ZINC FINGER PROTEIN"/>
    <property type="match status" value="1"/>
</dbReference>
<dbReference type="GO" id="GO:0045944">
    <property type="term" value="P:positive regulation of transcription by RNA polymerase II"/>
    <property type="evidence" value="ECO:0007669"/>
    <property type="project" value="TreeGrafter"/>
</dbReference>
<evidence type="ECO:0000256" key="6">
    <source>
        <dbReference type="ARBA" id="ARBA00022723"/>
    </source>
</evidence>
<comment type="similarity">
    <text evidence="3">Belongs to the krueppel C2H2-type zinc-finger protein family.</text>
</comment>
<accession>A0AAV2SN84</accession>
<keyword evidence="18" id="KW-1185">Reference proteome</keyword>
<evidence type="ECO:0000256" key="15">
    <source>
        <dbReference type="PROSITE-ProRule" id="PRU00042"/>
    </source>
</evidence>
<feature type="domain" description="C2H2-type" evidence="16">
    <location>
        <begin position="246"/>
        <end position="273"/>
    </location>
</feature>
<keyword evidence="5" id="KW-1017">Isopeptide bond</keyword>
<evidence type="ECO:0000256" key="10">
    <source>
        <dbReference type="ARBA" id="ARBA00022843"/>
    </source>
</evidence>
<comment type="similarity">
    <text evidence="4">Belongs to the hunchback C2H2-type zinc-finger protein family.</text>
</comment>
<evidence type="ECO:0000256" key="4">
    <source>
        <dbReference type="ARBA" id="ARBA00007746"/>
    </source>
</evidence>
<dbReference type="FunFam" id="3.30.160.60:FF:000614">
    <property type="entry name" value="Zinc finger protein 142"/>
    <property type="match status" value="1"/>
</dbReference>
<feature type="domain" description="C2H2-type" evidence="16">
    <location>
        <begin position="303"/>
        <end position="331"/>
    </location>
</feature>
<dbReference type="Pfam" id="PF00096">
    <property type="entry name" value="zf-C2H2"/>
    <property type="match status" value="5"/>
</dbReference>
<evidence type="ECO:0000256" key="9">
    <source>
        <dbReference type="ARBA" id="ARBA00022833"/>
    </source>
</evidence>
<evidence type="ECO:0000256" key="2">
    <source>
        <dbReference type="ARBA" id="ARBA00004123"/>
    </source>
</evidence>
<keyword evidence="13" id="KW-0804">Transcription</keyword>
<evidence type="ECO:0000256" key="7">
    <source>
        <dbReference type="ARBA" id="ARBA00022737"/>
    </source>
</evidence>
<dbReference type="GO" id="GO:0008270">
    <property type="term" value="F:zinc ion binding"/>
    <property type="evidence" value="ECO:0007669"/>
    <property type="project" value="UniProtKB-KW"/>
</dbReference>
<organism evidence="17 18">
    <name type="scientific">Meganyctiphanes norvegica</name>
    <name type="common">Northern krill</name>
    <name type="synonym">Thysanopoda norvegica</name>
    <dbReference type="NCBI Taxonomy" id="48144"/>
    <lineage>
        <taxon>Eukaryota</taxon>
        <taxon>Metazoa</taxon>
        <taxon>Ecdysozoa</taxon>
        <taxon>Arthropoda</taxon>
        <taxon>Crustacea</taxon>
        <taxon>Multicrustacea</taxon>
        <taxon>Malacostraca</taxon>
        <taxon>Eumalacostraca</taxon>
        <taxon>Eucarida</taxon>
        <taxon>Euphausiacea</taxon>
        <taxon>Euphausiidae</taxon>
        <taxon>Meganyctiphanes</taxon>
    </lineage>
</organism>
<comment type="subcellular location">
    <subcellularLocation>
        <location evidence="2">Nucleus</location>
    </subcellularLocation>
</comment>
<keyword evidence="9" id="KW-0862">Zinc</keyword>
<dbReference type="PROSITE" id="PS00028">
    <property type="entry name" value="ZINC_FINGER_C2H2_1"/>
    <property type="match status" value="6"/>
</dbReference>
<feature type="domain" description="C2H2-type" evidence="16">
    <location>
        <begin position="186"/>
        <end position="213"/>
    </location>
</feature>
<evidence type="ECO:0000256" key="8">
    <source>
        <dbReference type="ARBA" id="ARBA00022771"/>
    </source>
</evidence>
<dbReference type="Proteomes" id="UP001497623">
    <property type="component" value="Unassembled WGS sequence"/>
</dbReference>
<dbReference type="InterPro" id="IPR013087">
    <property type="entry name" value="Znf_C2H2_type"/>
</dbReference>
<dbReference type="FunFam" id="3.30.160.60:FF:000446">
    <property type="entry name" value="Zinc finger protein"/>
    <property type="match status" value="1"/>
</dbReference>
<dbReference type="FunFam" id="3.30.160.60:FF:000247">
    <property type="entry name" value="Zinc finger protein 236"/>
    <property type="match status" value="1"/>
</dbReference>
<dbReference type="FunFam" id="3.30.160.60:FF:000097">
    <property type="entry name" value="Zinc finger protein"/>
    <property type="match status" value="1"/>
</dbReference>
<sequence>MEDTEIEGQYNNVIIKEENSNECVYLVHYEDESGATHCEQSNLDNETFSKIASALNGLSNEETPSNENQVVITLQEDSFPPVESNYNSTVTYANFHDHVEATNAVGTISESEGLLLSEVLRHYNNTPTVKSSDYLAYKLINHDSLSLNEHEHGLEKPFKCMKCEKSFTQKPNLQRHMSTHRGEKDFVCPVCQKSFTQKSNLQRHMRVHAIDGDELPYFACPDCDYRCAQKSNLVRHQLTHKDVRRYKCQECGTKFSQKVNLFKHMLLHTGERPFKCIQCEGAFISKTDLIKHERIAHTGEKPFSCTLCNKSFVIKHGLDSHIRNVHTDKREFSCMLCAYEGKSEHSLELHIMNQHTDEKPHKCNLCDFKTTYTSSLRNHIKLHNALQEDNTRPMRYCPLSTCEYKTISKTDYVKHLRSHGIGRNSSKKQKEPKIYSCDFCSYAAPVKCRLEMHIINKHTDKPLVKEEVIHEMHESTIGLI</sequence>
<comment type="function">
    <text evidence="1">May be involved in transcriptional regulation.</text>
</comment>
<dbReference type="FunFam" id="3.30.160.60:FF:000202">
    <property type="entry name" value="Zinc finger protein 574"/>
    <property type="match status" value="1"/>
</dbReference>
<proteinExistence type="inferred from homology"/>
<feature type="domain" description="C2H2-type" evidence="16">
    <location>
        <begin position="274"/>
        <end position="302"/>
    </location>
</feature>
<evidence type="ECO:0000256" key="12">
    <source>
        <dbReference type="ARBA" id="ARBA00023125"/>
    </source>
</evidence>
<evidence type="ECO:0000256" key="14">
    <source>
        <dbReference type="ARBA" id="ARBA00023242"/>
    </source>
</evidence>
<dbReference type="InterPro" id="IPR050688">
    <property type="entry name" value="Zinc_finger/UBP_domain"/>
</dbReference>
<evidence type="ECO:0000256" key="3">
    <source>
        <dbReference type="ARBA" id="ARBA00006991"/>
    </source>
</evidence>
<evidence type="ECO:0000259" key="16">
    <source>
        <dbReference type="PROSITE" id="PS50157"/>
    </source>
</evidence>
<dbReference type="PANTHER" id="PTHR24403:SF67">
    <property type="entry name" value="FI01116P-RELATED"/>
    <property type="match status" value="1"/>
</dbReference>
<dbReference type="GO" id="GO:0032502">
    <property type="term" value="P:developmental process"/>
    <property type="evidence" value="ECO:0007669"/>
    <property type="project" value="UniProtKB-ARBA"/>
</dbReference>
<reference evidence="17 18" key="1">
    <citation type="submission" date="2024-05" db="EMBL/GenBank/DDBJ databases">
        <authorList>
            <person name="Wallberg A."/>
        </authorList>
    </citation>
    <scope>NUCLEOTIDE SEQUENCE [LARGE SCALE GENOMIC DNA]</scope>
</reference>
<evidence type="ECO:0000256" key="13">
    <source>
        <dbReference type="ARBA" id="ARBA00023163"/>
    </source>
</evidence>
<dbReference type="SMART" id="SM00355">
    <property type="entry name" value="ZnF_C2H2"/>
    <property type="match status" value="10"/>
</dbReference>
<keyword evidence="14" id="KW-0539">Nucleus</keyword>
<keyword evidence="11" id="KW-0805">Transcription regulation</keyword>
<evidence type="ECO:0000313" key="17">
    <source>
        <dbReference type="EMBL" id="CAL4229027.1"/>
    </source>
</evidence>
<keyword evidence="10" id="KW-0832">Ubl conjugation</keyword>
<feature type="non-terminal residue" evidence="17">
    <location>
        <position position="480"/>
    </location>
</feature>
<dbReference type="GO" id="GO:0003690">
    <property type="term" value="F:double-stranded DNA binding"/>
    <property type="evidence" value="ECO:0007669"/>
    <property type="project" value="UniProtKB-ARBA"/>
</dbReference>
<dbReference type="Gene3D" id="3.30.160.60">
    <property type="entry name" value="Classic Zinc Finger"/>
    <property type="match status" value="8"/>
</dbReference>
<feature type="domain" description="C2H2-type" evidence="16">
    <location>
        <begin position="218"/>
        <end position="245"/>
    </location>
</feature>
<keyword evidence="6" id="KW-0479">Metal-binding</keyword>
<feature type="domain" description="C2H2-type" evidence="16">
    <location>
        <begin position="361"/>
        <end position="388"/>
    </location>
</feature>
<evidence type="ECO:0000256" key="5">
    <source>
        <dbReference type="ARBA" id="ARBA00022499"/>
    </source>
</evidence>
<dbReference type="EMBL" id="CAXKWB010106606">
    <property type="protein sequence ID" value="CAL4229027.1"/>
    <property type="molecule type" value="Genomic_DNA"/>
</dbReference>
<dbReference type="AlphaFoldDB" id="A0AAV2SN84"/>
<comment type="caution">
    <text evidence="17">The sequence shown here is derived from an EMBL/GenBank/DDBJ whole genome shotgun (WGS) entry which is preliminary data.</text>
</comment>
<feature type="domain" description="C2H2-type" evidence="16">
    <location>
        <begin position="332"/>
        <end position="360"/>
    </location>
</feature>
<gene>
    <name evidence="17" type="ORF">MNOR_LOCUS39665</name>
</gene>
<dbReference type="FunFam" id="3.30.160.60:FF:000100">
    <property type="entry name" value="Zinc finger 45-like"/>
    <property type="match status" value="1"/>
</dbReference>
<dbReference type="InterPro" id="IPR036236">
    <property type="entry name" value="Znf_C2H2_sf"/>
</dbReference>
<dbReference type="SUPFAM" id="SSF57667">
    <property type="entry name" value="beta-beta-alpha zinc fingers"/>
    <property type="match status" value="5"/>
</dbReference>
<feature type="domain" description="C2H2-type" evidence="16">
    <location>
        <begin position="158"/>
        <end position="185"/>
    </location>
</feature>